<sequence length="113" mass="13072">MTRETVNKLHFPHGNPVEFEYPIQEQLQIGDVIVVLLDIPPKVKYELNVFAFSTSGDFLWRVQETELFYRGSNCPYVGLTITDNQQLVQFNWCDTAIIMNPSTGEILDKYITK</sequence>
<dbReference type="Pfam" id="PF25857">
    <property type="entry name" value="DUF7957"/>
    <property type="match status" value="1"/>
</dbReference>
<keyword evidence="2" id="KW-1185">Reference proteome</keyword>
<organism evidence="1 2">
    <name type="scientific">Mucilaginibacter limnophilus</name>
    <dbReference type="NCBI Taxonomy" id="1932778"/>
    <lineage>
        <taxon>Bacteria</taxon>
        <taxon>Pseudomonadati</taxon>
        <taxon>Bacteroidota</taxon>
        <taxon>Sphingobacteriia</taxon>
        <taxon>Sphingobacteriales</taxon>
        <taxon>Sphingobacteriaceae</taxon>
        <taxon>Mucilaginibacter</taxon>
    </lineage>
</organism>
<dbReference type="RefSeq" id="WP_127703701.1">
    <property type="nucleotide sequence ID" value="NZ_SACK01000002.1"/>
</dbReference>
<evidence type="ECO:0000313" key="1">
    <source>
        <dbReference type="EMBL" id="RVU01326.1"/>
    </source>
</evidence>
<dbReference type="Proteomes" id="UP000282759">
    <property type="component" value="Unassembled WGS sequence"/>
</dbReference>
<accession>A0A3S2Y3U5</accession>
<protein>
    <submittedName>
        <fullName evidence="1">Uncharacterized protein</fullName>
    </submittedName>
</protein>
<evidence type="ECO:0000313" key="2">
    <source>
        <dbReference type="Proteomes" id="UP000282759"/>
    </source>
</evidence>
<name>A0A3S2Y3U5_9SPHI</name>
<dbReference type="OrthoDB" id="798260at2"/>
<dbReference type="InterPro" id="IPR058263">
    <property type="entry name" value="DUF7957"/>
</dbReference>
<dbReference type="AlphaFoldDB" id="A0A3S2Y3U5"/>
<dbReference type="EMBL" id="SACK01000002">
    <property type="protein sequence ID" value="RVU01326.1"/>
    <property type="molecule type" value="Genomic_DNA"/>
</dbReference>
<gene>
    <name evidence="1" type="ORF">EOD41_05010</name>
</gene>
<proteinExistence type="predicted"/>
<comment type="caution">
    <text evidence="1">The sequence shown here is derived from an EMBL/GenBank/DDBJ whole genome shotgun (WGS) entry which is preliminary data.</text>
</comment>
<reference evidence="1 2" key="1">
    <citation type="submission" date="2019-01" db="EMBL/GenBank/DDBJ databases">
        <authorList>
            <person name="Chen W.-M."/>
        </authorList>
    </citation>
    <scope>NUCLEOTIDE SEQUENCE [LARGE SCALE GENOMIC DNA]</scope>
    <source>
        <strain evidence="1 2">YBJ-36</strain>
    </source>
</reference>